<dbReference type="PANTHER" id="PTHR46268">
    <property type="entry name" value="STRESS RESPONSE PROTEIN NHAX"/>
    <property type="match status" value="1"/>
</dbReference>
<dbReference type="RefSeq" id="WP_136416404.1">
    <property type="nucleotide sequence ID" value="NZ_CP039396.1"/>
</dbReference>
<dbReference type="EMBL" id="CP039396">
    <property type="protein sequence ID" value="QCD43104.1"/>
    <property type="molecule type" value="Genomic_DNA"/>
</dbReference>
<comment type="similarity">
    <text evidence="1">Belongs to the universal stress protein A family.</text>
</comment>
<dbReference type="KEGG" id="ddb:E7747_12960"/>
<protein>
    <recommendedName>
        <fullName evidence="2">UspA domain-containing protein</fullName>
    </recommendedName>
</protein>
<proteinExistence type="inferred from homology"/>
<gene>
    <name evidence="3" type="ORF">E7747_12960</name>
</gene>
<dbReference type="InterPro" id="IPR006016">
    <property type="entry name" value="UspA"/>
</dbReference>
<dbReference type="CDD" id="cd00293">
    <property type="entry name" value="USP-like"/>
    <property type="match status" value="1"/>
</dbReference>
<dbReference type="PRINTS" id="PR01438">
    <property type="entry name" value="UNVRSLSTRESS"/>
</dbReference>
<organism evidence="3 4">
    <name type="scientific">Duncaniella dubosii</name>
    <dbReference type="NCBI Taxonomy" id="2518971"/>
    <lineage>
        <taxon>Bacteria</taxon>
        <taxon>Pseudomonadati</taxon>
        <taxon>Bacteroidota</taxon>
        <taxon>Bacteroidia</taxon>
        <taxon>Bacteroidales</taxon>
        <taxon>Muribaculaceae</taxon>
        <taxon>Duncaniella</taxon>
    </lineage>
</organism>
<evidence type="ECO:0000313" key="4">
    <source>
        <dbReference type="Proteomes" id="UP000297149"/>
    </source>
</evidence>
<dbReference type="Pfam" id="PF00582">
    <property type="entry name" value="Usp"/>
    <property type="match status" value="1"/>
</dbReference>
<dbReference type="SUPFAM" id="SSF52402">
    <property type="entry name" value="Adenine nucleotide alpha hydrolases-like"/>
    <property type="match status" value="1"/>
</dbReference>
<dbReference type="Gene3D" id="3.40.50.12370">
    <property type="match status" value="1"/>
</dbReference>
<evidence type="ECO:0000313" key="3">
    <source>
        <dbReference type="EMBL" id="QCD43104.1"/>
    </source>
</evidence>
<keyword evidence="4" id="KW-1185">Reference proteome</keyword>
<evidence type="ECO:0000256" key="1">
    <source>
        <dbReference type="ARBA" id="ARBA00008791"/>
    </source>
</evidence>
<sequence length="377" mass="42441">MQPDRFITIAIHTYDKAHELKTILECEGLEVVLQNVNLSTPVVSSGIRVRIHESDLPMALRLIENIEIFSPKAIKECPAGEPEILVPTDFSKSSVQACHLAFHIAALHKARIKLLHTYFDPVLTNTSLQLSDSMTFDGTADVIQQLQEDKQISQMCKKQMEELETSLREKIKNGIIPPVNFSSEIAEGLPEEVINNYSAANHPLLIVMGTRGTDKQNRDMLGSVTAEVLDTCRSCVFTVPETLRFKRAEDIREVVYLASSKQQDILALDALYRMLPETSLSVTLVSLPSKKKPKGDTEAIANLLDYCRKNYPAYMFKTIQLSFSHEIEDFNGLDKELHIDMIAVPTPRKNIFIRLFNPSLAHKLLFHSDIPMLSIPV</sequence>
<name>A0A4P7W4Y7_9BACT</name>
<dbReference type="InterPro" id="IPR006015">
    <property type="entry name" value="Universal_stress_UspA"/>
</dbReference>
<reference evidence="4" key="1">
    <citation type="submission" date="2019-02" db="EMBL/GenBank/DDBJ databases">
        <title>Isolation and identification of novel species under the genus Muribaculum.</title>
        <authorList>
            <person name="Miyake S."/>
            <person name="Ding Y."/>
            <person name="Low A."/>
            <person name="Soh M."/>
            <person name="Seedorf H."/>
        </authorList>
    </citation>
    <scope>NUCLEOTIDE SEQUENCE [LARGE SCALE GENOMIC DNA]</scope>
    <source>
        <strain evidence="4">H5</strain>
    </source>
</reference>
<dbReference type="PANTHER" id="PTHR46268:SF6">
    <property type="entry name" value="UNIVERSAL STRESS PROTEIN UP12"/>
    <property type="match status" value="1"/>
</dbReference>
<dbReference type="AlphaFoldDB" id="A0A4P7W4Y7"/>
<dbReference type="Proteomes" id="UP000297149">
    <property type="component" value="Chromosome"/>
</dbReference>
<accession>A0A4P7W4Y7</accession>
<evidence type="ECO:0000259" key="2">
    <source>
        <dbReference type="Pfam" id="PF00582"/>
    </source>
</evidence>
<feature type="domain" description="UspA" evidence="2">
    <location>
        <begin position="84"/>
        <end position="237"/>
    </location>
</feature>